<accession>A0A1M6XQH2</accession>
<dbReference type="Proteomes" id="UP000185812">
    <property type="component" value="Unassembled WGS sequence"/>
</dbReference>
<protein>
    <submittedName>
        <fullName evidence="2">Uncharacterized protein</fullName>
    </submittedName>
</protein>
<feature type="transmembrane region" description="Helical" evidence="1">
    <location>
        <begin position="78"/>
        <end position="96"/>
    </location>
</feature>
<feature type="transmembrane region" description="Helical" evidence="1">
    <location>
        <begin position="12"/>
        <end position="33"/>
    </location>
</feature>
<dbReference type="AlphaFoldDB" id="A0A1M6XQH2"/>
<evidence type="ECO:0000256" key="1">
    <source>
        <dbReference type="SAM" id="Phobius"/>
    </source>
</evidence>
<feature type="transmembrane region" description="Helical" evidence="1">
    <location>
        <begin position="53"/>
        <end position="71"/>
    </location>
</feature>
<organism evidence="2 3">
    <name type="scientific">Rhodothermus profundi</name>
    <dbReference type="NCBI Taxonomy" id="633813"/>
    <lineage>
        <taxon>Bacteria</taxon>
        <taxon>Pseudomonadati</taxon>
        <taxon>Rhodothermota</taxon>
        <taxon>Rhodothermia</taxon>
        <taxon>Rhodothermales</taxon>
        <taxon>Rhodothermaceae</taxon>
        <taxon>Rhodothermus</taxon>
    </lineage>
</organism>
<feature type="transmembrane region" description="Helical" evidence="1">
    <location>
        <begin position="108"/>
        <end position="125"/>
    </location>
</feature>
<keyword evidence="1" id="KW-1133">Transmembrane helix</keyword>
<sequence length="135" mass="15805">MIFLRTIKNKYLITSFFVVFLIMALTSFFFKLFEHNFNLEEINIGSILFQSTVFSAKLLIFILGFFVLVIGSLKSRESIYISTLYLWIISGFALFVRGESFMNNPVSWIAFLLWLPFVFAILLLSKKYIKIKVDK</sequence>
<proteinExistence type="predicted"/>
<reference evidence="3" key="1">
    <citation type="submission" date="2016-11" db="EMBL/GenBank/DDBJ databases">
        <authorList>
            <person name="Varghese N."/>
            <person name="Submissions S."/>
        </authorList>
    </citation>
    <scope>NUCLEOTIDE SEQUENCE [LARGE SCALE GENOMIC DNA]</scope>
    <source>
        <strain evidence="3">DSM 22212</strain>
    </source>
</reference>
<gene>
    <name evidence="2" type="ORF">SAMN04488087_2670</name>
</gene>
<evidence type="ECO:0000313" key="2">
    <source>
        <dbReference type="EMBL" id="SHL08247.1"/>
    </source>
</evidence>
<dbReference type="EMBL" id="FRAU01000012">
    <property type="protein sequence ID" value="SHL08247.1"/>
    <property type="molecule type" value="Genomic_DNA"/>
</dbReference>
<keyword evidence="3" id="KW-1185">Reference proteome</keyword>
<keyword evidence="1" id="KW-0812">Transmembrane</keyword>
<evidence type="ECO:0000313" key="3">
    <source>
        <dbReference type="Proteomes" id="UP000185812"/>
    </source>
</evidence>
<name>A0A1M6XQH2_9BACT</name>
<keyword evidence="1" id="KW-0472">Membrane</keyword>